<dbReference type="Proteomes" id="UP001281147">
    <property type="component" value="Unassembled WGS sequence"/>
</dbReference>
<comment type="caution">
    <text evidence="1">The sequence shown here is derived from an EMBL/GenBank/DDBJ whole genome shotgun (WGS) entry which is preliminary data.</text>
</comment>
<accession>A0ACC3NT42</accession>
<gene>
    <name evidence="1" type="ORF">LTR37_002234</name>
</gene>
<reference evidence="1" key="1">
    <citation type="submission" date="2023-07" db="EMBL/GenBank/DDBJ databases">
        <title>Black Yeasts Isolated from many extreme environments.</title>
        <authorList>
            <person name="Coleine C."/>
            <person name="Stajich J.E."/>
            <person name="Selbmann L."/>
        </authorList>
    </citation>
    <scope>NUCLEOTIDE SEQUENCE</scope>
    <source>
        <strain evidence="1">CCFEE 5714</strain>
    </source>
</reference>
<dbReference type="EMBL" id="JAUTXU010000012">
    <property type="protein sequence ID" value="KAK3722664.1"/>
    <property type="molecule type" value="Genomic_DNA"/>
</dbReference>
<organism evidence="1 2">
    <name type="scientific">Vermiconidia calcicola</name>
    <dbReference type="NCBI Taxonomy" id="1690605"/>
    <lineage>
        <taxon>Eukaryota</taxon>
        <taxon>Fungi</taxon>
        <taxon>Dikarya</taxon>
        <taxon>Ascomycota</taxon>
        <taxon>Pezizomycotina</taxon>
        <taxon>Dothideomycetes</taxon>
        <taxon>Dothideomycetidae</taxon>
        <taxon>Mycosphaerellales</taxon>
        <taxon>Extremaceae</taxon>
        <taxon>Vermiconidia</taxon>
    </lineage>
</organism>
<keyword evidence="2" id="KW-1185">Reference proteome</keyword>
<name>A0ACC3NT42_9PEZI</name>
<evidence type="ECO:0000313" key="2">
    <source>
        <dbReference type="Proteomes" id="UP001281147"/>
    </source>
</evidence>
<evidence type="ECO:0000313" key="1">
    <source>
        <dbReference type="EMBL" id="KAK3722664.1"/>
    </source>
</evidence>
<protein>
    <submittedName>
        <fullName evidence="1">Uncharacterized protein</fullName>
    </submittedName>
</protein>
<proteinExistence type="predicted"/>
<sequence length="1401" mass="152092">MSSGLTPTERIEDGETQAKVALEEEVGDDTPRTGTPTSAKPSTPSIAIEEAFRHPAAADGYFGTDPLGSELQQTYSGVSANASPSPSVSSSGVTATGQIRSPNKISPLRTIARPELHTANSALSVQSMDSTATITAMSSGPTLPTAQQDRPPFPNQSYAALHHQRYPAPHPPPLLKQRSSHPGQIFTFAAALGASHQSGARTVGNSPAVTPGPALFTPQPAQPLPLDGDTPMTPGTYASPFLHFMQRVPPKETHVADVDVDPISGRKLINQYEIVDELGRGTHGKVKLGRDLSTDGHYVAIKIVERFSRRRKLGKLGTTEDKVKKEVAILKQARHPNVVALLEVIDDPTRKKVYLVLEWVELGEIKWRARAPKEVAMVEARRYERERSGRVSAQLEAEDAAVFAEAEKRLTKQRRRQQRAFRRMRHDISDGHPEAWSNELMGDDLSDLSDDDQMSRVSTESYSSKVFFNAARPASRAPSPLPPHPEVTTPTDDHRSLTDEPRTLSPTTSRKYYGDNAITGLEGTMYGAYTPYVPGSGQPSRSASLQDCHSSDSLTQLAAEVLDSELNEELDYAPVMTMQQTRVAFRDTLLGLQYLHYQGIVHRDIKPPNLLATKDHRVKISDFGVSYLGRPIDDSEPGEGVSEHDTQDLNDETKELAKTVGTPAFYAPELCITEPMGDTPPVTKAIDVWALGITLFCMLYARTPFVDNEFVMMRQIADEEIYIPRRRLRPVDFKPRSRPTSHGRAFPPLASGRRHELDLVYENIGEELYDLLKRLLTKDPRKRISLEEVRHHPWVVADLPDRIAWLEETDPSRQSQGKKIEVSNEDVNAAVVPLQFLDRVRSGIKKVGERLGFGGGSGGRSTARGRASSNANTGAGGGSPTPSHASSASISREERRQSVRGDESIFSALKASREGEHPLSRSVAASPETDRHEPYFEQIEFRPESALGSIEHANRSLTSRPSPPERANTVMATSGSMKTIRQPGWRGSQHGESPPPSPGLPGTPTAVDSPAALNDRWGTGVARRILKTVRERSIGRVDTRGPSSDRSSIGSIDNHGEPSVALSQTTVAGHVNPPAALDDFDDLAYGSIPNSVQHTPAASRSVSRASSRASSPSRDRLSPAVAPPLSRTSSAGSVSSIGRLAISQNMSRSPVRSRSAVPAESSTEDWQRAQDEHIRKLIREHDQDAESSSPFVDRNCPPSPEDRHSKQSGSRRASEMDISNPVSPTETSPTSHGSQLPPPVSSSSDFGSTSAVSMSFSNPSIPSVISEASSVDPMDAVPSQAPEKHDIMSSDDTINPTSPHREEKLDEGYAADGPDDAINSSDSGEYDDSSDSDGGLVMSRRKSVAKPPGEAAPTAKQRRGTGVSARSRKTSRSGSNNTVKKVRTRDSGDERLKPSTEVSES</sequence>